<evidence type="ECO:0000256" key="1">
    <source>
        <dbReference type="ARBA" id="ARBA00004967"/>
    </source>
</evidence>
<dbReference type="GO" id="GO:0000050">
    <property type="term" value="P:urea cycle"/>
    <property type="evidence" value="ECO:0007669"/>
    <property type="project" value="TreeGrafter"/>
</dbReference>
<feature type="domain" description="Arginosuccinate synthase-like N-terminal" evidence="9">
    <location>
        <begin position="12"/>
        <end position="171"/>
    </location>
</feature>
<evidence type="ECO:0000256" key="5">
    <source>
        <dbReference type="ARBA" id="ARBA00022598"/>
    </source>
</evidence>
<dbReference type="NCBIfam" id="TIGR00032">
    <property type="entry name" value="argG"/>
    <property type="match status" value="1"/>
</dbReference>
<evidence type="ECO:0000259" key="9">
    <source>
        <dbReference type="Pfam" id="PF00764"/>
    </source>
</evidence>
<dbReference type="Proteomes" id="UP000278475">
    <property type="component" value="Unassembled WGS sequence"/>
</dbReference>
<dbReference type="PANTHER" id="PTHR11587:SF2">
    <property type="entry name" value="ARGININOSUCCINATE SYNTHASE"/>
    <property type="match status" value="1"/>
</dbReference>
<dbReference type="InterPro" id="IPR023434">
    <property type="entry name" value="Arginosuc_synth_type_1_subfam"/>
</dbReference>
<feature type="domain" description="Arginosuccinate synthase C-terminal" evidence="10">
    <location>
        <begin position="180"/>
        <end position="394"/>
    </location>
</feature>
<evidence type="ECO:0000256" key="6">
    <source>
        <dbReference type="ARBA" id="ARBA00022605"/>
    </source>
</evidence>
<evidence type="ECO:0000256" key="2">
    <source>
        <dbReference type="ARBA" id="ARBA00011881"/>
    </source>
</evidence>
<dbReference type="CDD" id="cd01999">
    <property type="entry name" value="ASS"/>
    <property type="match status" value="1"/>
</dbReference>
<dbReference type="FunFam" id="3.90.1260.10:FF:000007">
    <property type="entry name" value="Argininosuccinate synthase"/>
    <property type="match status" value="1"/>
</dbReference>
<comment type="caution">
    <text evidence="11">The sequence shown here is derived from an EMBL/GenBank/DDBJ whole genome shotgun (WGS) entry which is preliminary data.</text>
</comment>
<dbReference type="UniPathway" id="UPA00068">
    <property type="reaction ID" value="UER00113"/>
</dbReference>
<dbReference type="NCBIfam" id="NF001770">
    <property type="entry name" value="PRK00509.1"/>
    <property type="match status" value="1"/>
</dbReference>
<dbReference type="InterPro" id="IPR048268">
    <property type="entry name" value="Arginosuc_syn_C"/>
</dbReference>
<sequence>MVAGKTDINLCVLLYSGGLDTSCILKWIQENYKCDVITLTLDIGQRKKDFKEIEKKALNTGAKKHYTINCKEEFIREYVFPAIKANALYQGSYPLSSALSRPLIAKWGVKIALKEGADAIAHGCTGKGNDQIRFTSTIKALAPHLKVLMPVIEWGLSREEEIEFAKKHGIPIPVDVDSPYSIDENLWGRSIECGVIEMEDVEPPEDAFEWTVSPEKAPDAPEYVEIEFENGVPVSLNQEEMKPVELIQTLNDIGGKHGVGRIDHIEDRIVGFKSREVYEAPAATILIAAHKDLEKTVLTRHELEFKKLADNEWAKLVYSGLWIDPLREALEAFIDKVNERVNGKVKIKLYKGSAVVVGRKAKKSLYVRDIASYGVSSFDQSKAPGFIELWTLQSVTAFRVFK</sequence>
<dbReference type="GO" id="GO:0005524">
    <property type="term" value="F:ATP binding"/>
    <property type="evidence" value="ECO:0007669"/>
    <property type="project" value="UniProtKB-KW"/>
</dbReference>
<evidence type="ECO:0000256" key="4">
    <source>
        <dbReference type="ARBA" id="ARBA00022571"/>
    </source>
</evidence>
<proteinExistence type="inferred from homology"/>
<dbReference type="Pfam" id="PF20979">
    <property type="entry name" value="Arginosuc_syn_C"/>
    <property type="match status" value="1"/>
</dbReference>
<evidence type="ECO:0000256" key="7">
    <source>
        <dbReference type="ARBA" id="ARBA00022741"/>
    </source>
</evidence>
<dbReference type="EC" id="6.3.4.5" evidence="3"/>
<feature type="non-terminal residue" evidence="11">
    <location>
        <position position="402"/>
    </location>
</feature>
<comment type="pathway">
    <text evidence="1">Amino-acid biosynthesis; L-arginine biosynthesis; L-arginine from L-ornithine and carbamoyl phosphate: step 2/3.</text>
</comment>
<reference evidence="11 12" key="1">
    <citation type="submission" date="2018-06" db="EMBL/GenBank/DDBJ databases">
        <title>Extensive metabolic versatility and redundancy in microbially diverse, dynamic hydrothermal sediments.</title>
        <authorList>
            <person name="Dombrowski N."/>
            <person name="Teske A."/>
            <person name="Baker B.J."/>
        </authorList>
    </citation>
    <scope>NUCLEOTIDE SEQUENCE [LARGE SCALE GENOMIC DNA]</scope>
    <source>
        <strain evidence="11">B66_G16</strain>
    </source>
</reference>
<organism evidence="11 12">
    <name type="scientific">Thermoproteota archaeon</name>
    <dbReference type="NCBI Taxonomy" id="2056631"/>
    <lineage>
        <taxon>Archaea</taxon>
        <taxon>Thermoproteota</taxon>
    </lineage>
</organism>
<dbReference type="InterPro" id="IPR014729">
    <property type="entry name" value="Rossmann-like_a/b/a_fold"/>
</dbReference>
<keyword evidence="4" id="KW-0055">Arginine biosynthesis</keyword>
<name>A0A497EJW2_9CREN</name>
<evidence type="ECO:0000313" key="11">
    <source>
        <dbReference type="EMBL" id="RLE45867.1"/>
    </source>
</evidence>
<dbReference type="PANTHER" id="PTHR11587">
    <property type="entry name" value="ARGININOSUCCINATE SYNTHASE"/>
    <property type="match status" value="1"/>
</dbReference>
<protein>
    <recommendedName>
        <fullName evidence="3">argininosuccinate synthase</fullName>
        <ecNumber evidence="3">6.3.4.5</ecNumber>
    </recommendedName>
</protein>
<dbReference type="NCBIfam" id="NF010392">
    <property type="entry name" value="PRK13820.1"/>
    <property type="match status" value="1"/>
</dbReference>
<dbReference type="Gene3D" id="3.90.1260.10">
    <property type="entry name" value="Argininosuccinate synthetase, chain A, domain 2"/>
    <property type="match status" value="1"/>
</dbReference>
<evidence type="ECO:0000313" key="12">
    <source>
        <dbReference type="Proteomes" id="UP000278475"/>
    </source>
</evidence>
<dbReference type="InterPro" id="IPR024074">
    <property type="entry name" value="AS_cat/multimer_dom_body"/>
</dbReference>
<dbReference type="AlphaFoldDB" id="A0A497EJW2"/>
<keyword evidence="7" id="KW-0547">Nucleotide-binding</keyword>
<dbReference type="GO" id="GO:0004055">
    <property type="term" value="F:argininosuccinate synthase activity"/>
    <property type="evidence" value="ECO:0007669"/>
    <property type="project" value="UniProtKB-EC"/>
</dbReference>
<evidence type="ECO:0000256" key="3">
    <source>
        <dbReference type="ARBA" id="ARBA00012286"/>
    </source>
</evidence>
<dbReference type="PROSITE" id="PS00565">
    <property type="entry name" value="ARGININOSUCCIN_SYN_2"/>
    <property type="match status" value="1"/>
</dbReference>
<dbReference type="SUPFAM" id="SSF52402">
    <property type="entry name" value="Adenine nucleotide alpha hydrolases-like"/>
    <property type="match status" value="1"/>
</dbReference>
<dbReference type="GO" id="GO:0006526">
    <property type="term" value="P:L-arginine biosynthetic process"/>
    <property type="evidence" value="ECO:0007669"/>
    <property type="project" value="UniProtKB-UniPathway"/>
</dbReference>
<dbReference type="HAMAP" id="MF_00005">
    <property type="entry name" value="Arg_succ_synth_type1"/>
    <property type="match status" value="1"/>
</dbReference>
<gene>
    <name evidence="11" type="ORF">DRJ31_10705</name>
</gene>
<dbReference type="InterPro" id="IPR018223">
    <property type="entry name" value="Arginosuc_synth_CS"/>
</dbReference>
<comment type="subunit">
    <text evidence="2">Homotetramer.</text>
</comment>
<evidence type="ECO:0000259" key="10">
    <source>
        <dbReference type="Pfam" id="PF20979"/>
    </source>
</evidence>
<dbReference type="InterPro" id="IPR001518">
    <property type="entry name" value="Arginosuc_synth"/>
</dbReference>
<dbReference type="FunFam" id="3.40.50.620:FF:000019">
    <property type="entry name" value="Argininosuccinate synthase"/>
    <property type="match status" value="1"/>
</dbReference>
<evidence type="ECO:0000256" key="8">
    <source>
        <dbReference type="ARBA" id="ARBA00022840"/>
    </source>
</evidence>
<dbReference type="PROSITE" id="PS00564">
    <property type="entry name" value="ARGININOSUCCIN_SYN_1"/>
    <property type="match status" value="1"/>
</dbReference>
<dbReference type="EMBL" id="QMQV01000223">
    <property type="protein sequence ID" value="RLE45867.1"/>
    <property type="molecule type" value="Genomic_DNA"/>
</dbReference>
<keyword evidence="5 11" id="KW-0436">Ligase</keyword>
<dbReference type="InterPro" id="IPR048267">
    <property type="entry name" value="Arginosuc_syn_N"/>
</dbReference>
<accession>A0A497EJW2</accession>
<dbReference type="Pfam" id="PF00764">
    <property type="entry name" value="Arginosuc_synth"/>
    <property type="match status" value="1"/>
</dbReference>
<dbReference type="Gene3D" id="1.20.5.470">
    <property type="entry name" value="Single helix bin"/>
    <property type="match status" value="1"/>
</dbReference>
<dbReference type="GO" id="GO:0000053">
    <property type="term" value="P:argininosuccinate metabolic process"/>
    <property type="evidence" value="ECO:0007669"/>
    <property type="project" value="TreeGrafter"/>
</dbReference>
<dbReference type="Gene3D" id="3.40.50.620">
    <property type="entry name" value="HUPs"/>
    <property type="match status" value="1"/>
</dbReference>
<keyword evidence="8" id="KW-0067">ATP-binding</keyword>
<dbReference type="SUPFAM" id="SSF69864">
    <property type="entry name" value="Argininosuccinate synthetase, C-terminal domain"/>
    <property type="match status" value="1"/>
</dbReference>
<dbReference type="GO" id="GO:0005737">
    <property type="term" value="C:cytoplasm"/>
    <property type="evidence" value="ECO:0007669"/>
    <property type="project" value="TreeGrafter"/>
</dbReference>
<keyword evidence="6" id="KW-0028">Amino-acid biosynthesis</keyword>